<dbReference type="InterPro" id="IPR052733">
    <property type="entry name" value="Chloroplast_QOR"/>
</dbReference>
<feature type="domain" description="Enoyl reductase (ER)" evidence="1">
    <location>
        <begin position="10"/>
        <end position="317"/>
    </location>
</feature>
<reference evidence="2 3" key="1">
    <citation type="submission" date="2016-09" db="EMBL/GenBank/DDBJ databases">
        <title>Genome-resolved meta-omics ties microbial dynamics to process performance in biotechnology for thiocyanate degradation.</title>
        <authorList>
            <person name="Kantor R.S."/>
            <person name="Huddy R.J."/>
            <person name="Iyer R."/>
            <person name="Thomas B.C."/>
            <person name="Brown C.T."/>
            <person name="Anantharaman K."/>
            <person name="Tringe S."/>
            <person name="Hettich R.L."/>
            <person name="Harrison S.T."/>
            <person name="Banfield J.F."/>
        </authorList>
    </citation>
    <scope>NUCLEOTIDE SEQUENCE [LARGE SCALE GENOMIC DNA]</scope>
    <source>
        <strain evidence="2">59-99</strain>
    </source>
</reference>
<dbReference type="InterPro" id="IPR020843">
    <property type="entry name" value="ER"/>
</dbReference>
<dbReference type="InterPro" id="IPR011032">
    <property type="entry name" value="GroES-like_sf"/>
</dbReference>
<dbReference type="SUPFAM" id="SSF51735">
    <property type="entry name" value="NAD(P)-binding Rossmann-fold domains"/>
    <property type="match status" value="1"/>
</dbReference>
<dbReference type="Pfam" id="PF08240">
    <property type="entry name" value="ADH_N"/>
    <property type="match status" value="1"/>
</dbReference>
<gene>
    <name evidence="2" type="ORF">BGO89_08130</name>
</gene>
<dbReference type="PANTHER" id="PTHR44013:SF1">
    <property type="entry name" value="ZINC-TYPE ALCOHOL DEHYDROGENASE-LIKE PROTEIN C16A3.02C"/>
    <property type="match status" value="1"/>
</dbReference>
<proteinExistence type="predicted"/>
<organism evidence="2 3">
    <name type="scientific">Candidatus Kapaibacterium thiocyanatum</name>
    <dbReference type="NCBI Taxonomy" id="1895771"/>
    <lineage>
        <taxon>Bacteria</taxon>
        <taxon>Pseudomonadati</taxon>
        <taxon>Candidatus Kapaibacteriota</taxon>
        <taxon>Candidatus Kapaibacteriia</taxon>
        <taxon>Candidatus Kapaibacteriales</taxon>
        <taxon>Candidatus Kapaibacteriaceae</taxon>
        <taxon>Candidatus Kapaibacterium</taxon>
    </lineage>
</organism>
<dbReference type="SUPFAM" id="SSF50129">
    <property type="entry name" value="GroES-like"/>
    <property type="match status" value="1"/>
</dbReference>
<dbReference type="Gene3D" id="3.40.50.720">
    <property type="entry name" value="NAD(P)-binding Rossmann-like Domain"/>
    <property type="match status" value="1"/>
</dbReference>
<dbReference type="STRING" id="1895771.BGO89_08130"/>
<comment type="caution">
    <text evidence="2">The sequence shown here is derived from an EMBL/GenBank/DDBJ whole genome shotgun (WGS) entry which is preliminary data.</text>
</comment>
<dbReference type="Proteomes" id="UP000184233">
    <property type="component" value="Unassembled WGS sequence"/>
</dbReference>
<evidence type="ECO:0000313" key="2">
    <source>
        <dbReference type="EMBL" id="OJX59952.1"/>
    </source>
</evidence>
<dbReference type="InterPro" id="IPR036291">
    <property type="entry name" value="NAD(P)-bd_dom_sf"/>
</dbReference>
<sequence length="319" mass="34678">MKAAVHRVYGPPETVSIERIAVPVPAKGELLVRVRATTVNRTDSGFRSAEYFVSRFFSGLFRPKFNVLGNEFAGDVVATGGAVTSARIGDRIFGFNDVHFGAHAEYMLVKDSDAFATIPDGLSYAEAAPITEGAHYALCNLRAAKVKAGQTILVNGGTGAIGSAAIQLSKVMGLTVTAVCGPDHVELVRSLGADRVLDYSREDFTTLGDRFDVVFDAVGKSTWAKCKPLLEEHGIYMSTELGPYLQNPLFALFTPLAGGKRLLFPLPTISKDDVNYLRELVATSKFRPLIDRYTALEDIVETYRYVEKGFKVGNVVVQL</sequence>
<dbReference type="GO" id="GO:0016491">
    <property type="term" value="F:oxidoreductase activity"/>
    <property type="evidence" value="ECO:0007669"/>
    <property type="project" value="InterPro"/>
</dbReference>
<dbReference type="AlphaFoldDB" id="A0A1M3L3L5"/>
<evidence type="ECO:0000259" key="1">
    <source>
        <dbReference type="SMART" id="SM00829"/>
    </source>
</evidence>
<dbReference type="SMART" id="SM00829">
    <property type="entry name" value="PKS_ER"/>
    <property type="match status" value="1"/>
</dbReference>
<dbReference type="EMBL" id="MKVH01000008">
    <property type="protein sequence ID" value="OJX59952.1"/>
    <property type="molecule type" value="Genomic_DNA"/>
</dbReference>
<dbReference type="InterPro" id="IPR013154">
    <property type="entry name" value="ADH-like_N"/>
</dbReference>
<accession>A0A1M3L3L5</accession>
<evidence type="ECO:0000313" key="3">
    <source>
        <dbReference type="Proteomes" id="UP000184233"/>
    </source>
</evidence>
<dbReference type="Gene3D" id="3.90.180.10">
    <property type="entry name" value="Medium-chain alcohol dehydrogenases, catalytic domain"/>
    <property type="match status" value="1"/>
</dbReference>
<dbReference type="CDD" id="cd08267">
    <property type="entry name" value="MDR1"/>
    <property type="match status" value="1"/>
</dbReference>
<dbReference type="PANTHER" id="PTHR44013">
    <property type="entry name" value="ZINC-TYPE ALCOHOL DEHYDROGENASE-LIKE PROTEIN C16A3.02C"/>
    <property type="match status" value="1"/>
</dbReference>
<protein>
    <submittedName>
        <fullName evidence="2">NAD(P)-dependent alcohol dehydrogenase</fullName>
    </submittedName>
</protein>
<name>A0A1M3L3L5_9BACT</name>
<dbReference type="Pfam" id="PF13602">
    <property type="entry name" value="ADH_zinc_N_2"/>
    <property type="match status" value="1"/>
</dbReference>